<protein>
    <submittedName>
        <fullName evidence="4">Selenocysteine lyase</fullName>
    </submittedName>
</protein>
<keyword evidence="4" id="KW-0456">Lyase</keyword>
<keyword evidence="2" id="KW-0663">Pyridoxal phosphate</keyword>
<dbReference type="InterPro" id="IPR015422">
    <property type="entry name" value="PyrdxlP-dep_Trfase_small"/>
</dbReference>
<evidence type="ECO:0000256" key="1">
    <source>
        <dbReference type="ARBA" id="ARBA00001933"/>
    </source>
</evidence>
<dbReference type="InterPro" id="IPR015421">
    <property type="entry name" value="PyrdxlP-dep_Trfase_major"/>
</dbReference>
<gene>
    <name evidence="4" type="ORF">BKP35_00725</name>
</gene>
<dbReference type="Proteomes" id="UP000180098">
    <property type="component" value="Unassembled WGS sequence"/>
</dbReference>
<dbReference type="Gene3D" id="3.90.1150.10">
    <property type="entry name" value="Aspartate Aminotransferase, domain 1"/>
    <property type="match status" value="1"/>
</dbReference>
<comment type="caution">
    <text evidence="4">The sequence shown here is derived from an EMBL/GenBank/DDBJ whole genome shotgun (WGS) entry which is preliminary data.</text>
</comment>
<dbReference type="PANTHER" id="PTHR43586:SF8">
    <property type="entry name" value="CYSTEINE DESULFURASE 1, CHLOROPLASTIC"/>
    <property type="match status" value="1"/>
</dbReference>
<evidence type="ECO:0000313" key="4">
    <source>
        <dbReference type="EMBL" id="OIJ15551.1"/>
    </source>
</evidence>
<dbReference type="AlphaFoldDB" id="A0A1S2LSQ8"/>
<dbReference type="Gene3D" id="3.40.640.10">
    <property type="entry name" value="Type I PLP-dependent aspartate aminotransferase-like (Major domain)"/>
    <property type="match status" value="1"/>
</dbReference>
<name>A0A1S2LSQ8_9BACI</name>
<dbReference type="InterPro" id="IPR015424">
    <property type="entry name" value="PyrdxlP-dep_Trfase"/>
</dbReference>
<dbReference type="Pfam" id="PF00266">
    <property type="entry name" value="Aminotran_5"/>
    <property type="match status" value="1"/>
</dbReference>
<dbReference type="EMBL" id="MLQQ01000001">
    <property type="protein sequence ID" value="OIJ15551.1"/>
    <property type="molecule type" value="Genomic_DNA"/>
</dbReference>
<dbReference type="PANTHER" id="PTHR43586">
    <property type="entry name" value="CYSTEINE DESULFURASE"/>
    <property type="match status" value="1"/>
</dbReference>
<comment type="cofactor">
    <cofactor evidence="1">
        <name>pyridoxal 5'-phosphate</name>
        <dbReference type="ChEBI" id="CHEBI:597326"/>
    </cofactor>
</comment>
<dbReference type="GO" id="GO:0016829">
    <property type="term" value="F:lyase activity"/>
    <property type="evidence" value="ECO:0007669"/>
    <property type="project" value="UniProtKB-KW"/>
</dbReference>
<sequence>MTKLERHFNKFRKNIVGLNERYHSPYGKKKLLYADWVASGRLYKPIEEKLLKTVGPFVANTHTEANITGSTMTSAYLHSKQIIKDHVNADADTDIIITDGSGMTGVVNKLQRILGLRLPEKYKDRIFIREENRPVVFVTHMEHHSNHTSWLETIADVVVVDPGKNNKISLENLRKTIERYKRRKIKIGAFTACSNVTGIETPYHKMAKVMHEYGGLCLVDFACSAPYVRINMRPKDELERLDGIYFSPHKFLGGPGTSGVLIFNENLYKNKIPDHPGGGTVKWTNPWGEKSYYEETEQREDGGTPGFLQVIKTALCIKLKEEMGVENILKKEKQLLKIAFDELTKVKGLHILQEDVRHRLGIISFYIEDIHYNLLTKMLCDRYGIQVRGGCACAGTYGHFLLGISKEKSNAITSQIEQGDLSKKPGWVRLSLHPTMTNTEVYYITNAIKEITLNISKWKHDYRYDKAKNEFFHKHFTDIHDVKKWF</sequence>
<accession>A0A1S2LSQ8</accession>
<evidence type="ECO:0000313" key="5">
    <source>
        <dbReference type="Proteomes" id="UP000180098"/>
    </source>
</evidence>
<proteinExistence type="predicted"/>
<dbReference type="RefSeq" id="WP_071311476.1">
    <property type="nucleotide sequence ID" value="NZ_MLQQ01000001.1"/>
</dbReference>
<dbReference type="OrthoDB" id="9804366at2"/>
<dbReference type="SUPFAM" id="SSF53383">
    <property type="entry name" value="PLP-dependent transferases"/>
    <property type="match status" value="1"/>
</dbReference>
<keyword evidence="5" id="KW-1185">Reference proteome</keyword>
<organism evidence="4 5">
    <name type="scientific">Anaerobacillus arseniciselenatis</name>
    <dbReference type="NCBI Taxonomy" id="85682"/>
    <lineage>
        <taxon>Bacteria</taxon>
        <taxon>Bacillati</taxon>
        <taxon>Bacillota</taxon>
        <taxon>Bacilli</taxon>
        <taxon>Bacillales</taxon>
        <taxon>Bacillaceae</taxon>
        <taxon>Anaerobacillus</taxon>
    </lineage>
</organism>
<evidence type="ECO:0000256" key="2">
    <source>
        <dbReference type="ARBA" id="ARBA00022898"/>
    </source>
</evidence>
<evidence type="ECO:0000259" key="3">
    <source>
        <dbReference type="Pfam" id="PF00266"/>
    </source>
</evidence>
<dbReference type="InterPro" id="IPR000192">
    <property type="entry name" value="Aminotrans_V_dom"/>
</dbReference>
<reference evidence="4 5" key="1">
    <citation type="submission" date="2016-10" db="EMBL/GenBank/DDBJ databases">
        <title>Draft genome sequences of four alkaliphilic bacteria belonging to the Anaerobacillus genus.</title>
        <authorList>
            <person name="Bassil N.M."/>
            <person name="Lloyd J.R."/>
        </authorList>
    </citation>
    <scope>NUCLEOTIDE SEQUENCE [LARGE SCALE GENOMIC DNA]</scope>
    <source>
        <strain evidence="4 5">DSM 15340</strain>
    </source>
</reference>
<feature type="domain" description="Aminotransferase class V" evidence="3">
    <location>
        <begin position="34"/>
        <end position="441"/>
    </location>
</feature>